<dbReference type="InterPro" id="IPR017907">
    <property type="entry name" value="Znf_RING_CS"/>
</dbReference>
<keyword evidence="1" id="KW-0479">Metal-binding</keyword>
<dbReference type="Pfam" id="PF02190">
    <property type="entry name" value="LON_substr_bdg"/>
    <property type="match status" value="1"/>
</dbReference>
<keyword evidence="3" id="KW-0862">Zinc</keyword>
<dbReference type="SMART" id="SM00464">
    <property type="entry name" value="LON"/>
    <property type="match status" value="1"/>
</dbReference>
<dbReference type="InterPro" id="IPR001841">
    <property type="entry name" value="Znf_RING"/>
</dbReference>
<dbReference type="GeneID" id="20232546"/>
<dbReference type="Gene3D" id="2.30.130.40">
    <property type="entry name" value="LON domain-like"/>
    <property type="match status" value="1"/>
</dbReference>
<dbReference type="GO" id="GO:0008270">
    <property type="term" value="F:zinc ion binding"/>
    <property type="evidence" value="ECO:0007669"/>
    <property type="project" value="UniProtKB-KW"/>
</dbReference>
<dbReference type="HOGENOM" id="CLU_013989_0_0_1"/>
<dbReference type="Gene3D" id="3.30.40.10">
    <property type="entry name" value="Zinc/RING finger domain, C3HC4 (zinc finger)"/>
    <property type="match status" value="1"/>
</dbReference>
<gene>
    <name evidence="7" type="ORF">LOTGIDRAFT_125925</name>
</gene>
<dbReference type="OrthoDB" id="264917at2759"/>
<feature type="domain" description="RING-type" evidence="5">
    <location>
        <begin position="23"/>
        <end position="61"/>
    </location>
</feature>
<dbReference type="PROSITE" id="PS00518">
    <property type="entry name" value="ZF_RING_1"/>
    <property type="match status" value="1"/>
</dbReference>
<dbReference type="SUPFAM" id="SSF57850">
    <property type="entry name" value="RING/U-box"/>
    <property type="match status" value="1"/>
</dbReference>
<dbReference type="Proteomes" id="UP000030746">
    <property type="component" value="Unassembled WGS sequence"/>
</dbReference>
<proteinExistence type="predicted"/>
<accession>V4BIN1</accession>
<dbReference type="GO" id="GO:0061630">
    <property type="term" value="F:ubiquitin protein ligase activity"/>
    <property type="evidence" value="ECO:0007669"/>
    <property type="project" value="TreeGrafter"/>
</dbReference>
<dbReference type="OMA" id="QKCLERC"/>
<dbReference type="EMBL" id="KB202685">
    <property type="protein sequence ID" value="ESO88469.1"/>
    <property type="molecule type" value="Genomic_DNA"/>
</dbReference>
<dbReference type="PROSITE" id="PS50089">
    <property type="entry name" value="ZF_RING_2"/>
    <property type="match status" value="1"/>
</dbReference>
<evidence type="ECO:0008006" key="9">
    <source>
        <dbReference type="Google" id="ProtNLM"/>
    </source>
</evidence>
<dbReference type="PANTHER" id="PTHR23327">
    <property type="entry name" value="RING FINGER PROTEIN 127"/>
    <property type="match status" value="1"/>
</dbReference>
<evidence type="ECO:0000256" key="1">
    <source>
        <dbReference type="ARBA" id="ARBA00022723"/>
    </source>
</evidence>
<dbReference type="PROSITE" id="PS51787">
    <property type="entry name" value="LON_N"/>
    <property type="match status" value="1"/>
</dbReference>
<evidence type="ECO:0000259" key="6">
    <source>
        <dbReference type="PROSITE" id="PS51787"/>
    </source>
</evidence>
<feature type="domain" description="Lon N-terminal" evidence="6">
    <location>
        <begin position="112"/>
        <end position="314"/>
    </location>
</feature>
<dbReference type="CTD" id="20232546"/>
<evidence type="ECO:0000313" key="8">
    <source>
        <dbReference type="Proteomes" id="UP000030746"/>
    </source>
</evidence>
<evidence type="ECO:0000256" key="3">
    <source>
        <dbReference type="ARBA" id="ARBA00022833"/>
    </source>
</evidence>
<reference evidence="7 8" key="1">
    <citation type="journal article" date="2013" name="Nature">
        <title>Insights into bilaterian evolution from three spiralian genomes.</title>
        <authorList>
            <person name="Simakov O."/>
            <person name="Marletaz F."/>
            <person name="Cho S.J."/>
            <person name="Edsinger-Gonzales E."/>
            <person name="Havlak P."/>
            <person name="Hellsten U."/>
            <person name="Kuo D.H."/>
            <person name="Larsson T."/>
            <person name="Lv J."/>
            <person name="Arendt D."/>
            <person name="Savage R."/>
            <person name="Osoegawa K."/>
            <person name="de Jong P."/>
            <person name="Grimwood J."/>
            <person name="Chapman J.A."/>
            <person name="Shapiro H."/>
            <person name="Aerts A."/>
            <person name="Otillar R.P."/>
            <person name="Terry A.Y."/>
            <person name="Boore J.L."/>
            <person name="Grigoriev I.V."/>
            <person name="Lindberg D.R."/>
            <person name="Seaver E.C."/>
            <person name="Weisblat D.A."/>
            <person name="Putnam N.H."/>
            <person name="Rokhsar D.S."/>
        </authorList>
    </citation>
    <scope>NUCLEOTIDE SEQUENCE [LARGE SCALE GENOMIC DNA]</scope>
</reference>
<dbReference type="SUPFAM" id="SSF88697">
    <property type="entry name" value="PUA domain-like"/>
    <property type="match status" value="1"/>
</dbReference>
<dbReference type="InterPro" id="IPR046336">
    <property type="entry name" value="Lon_prtase_N_sf"/>
</dbReference>
<protein>
    <recommendedName>
        <fullName evidence="9">RING-type domain-containing protein</fullName>
    </recommendedName>
</protein>
<dbReference type="STRING" id="225164.V4BIN1"/>
<keyword evidence="2 4" id="KW-0863">Zinc-finger</keyword>
<dbReference type="PANTHER" id="PTHR23327:SF42">
    <property type="entry name" value="LON PEPTIDASE N-TERMINAL DOMAIN AND RING FINGER PROTEIN C14F5.10C"/>
    <property type="match status" value="1"/>
</dbReference>
<dbReference type="RefSeq" id="XP_009060875.1">
    <property type="nucleotide sequence ID" value="XM_009062627.1"/>
</dbReference>
<dbReference type="CDD" id="cd16514">
    <property type="entry name" value="RING-HC_LONFs_rpt2"/>
    <property type="match status" value="1"/>
</dbReference>
<dbReference type="SMART" id="SM00184">
    <property type="entry name" value="RING"/>
    <property type="match status" value="1"/>
</dbReference>
<dbReference type="Pfam" id="PF13923">
    <property type="entry name" value="zf-C3HC4_2"/>
    <property type="match status" value="1"/>
</dbReference>
<organism evidence="7 8">
    <name type="scientific">Lottia gigantea</name>
    <name type="common">Giant owl limpet</name>
    <dbReference type="NCBI Taxonomy" id="225164"/>
    <lineage>
        <taxon>Eukaryota</taxon>
        <taxon>Metazoa</taxon>
        <taxon>Spiralia</taxon>
        <taxon>Lophotrochozoa</taxon>
        <taxon>Mollusca</taxon>
        <taxon>Gastropoda</taxon>
        <taxon>Patellogastropoda</taxon>
        <taxon>Lottioidea</taxon>
        <taxon>Lottiidae</taxon>
        <taxon>Lottia</taxon>
    </lineage>
</organism>
<dbReference type="AlphaFoldDB" id="V4BIN1"/>
<sequence>MKIKTGLTRIIPTELLNKEDIECALCYRVYYEPVTTPCGHVFCKNCLERSLDHQSMCPLCKSSLVEYLAERRQSVTECVQSIIETYFPVDCQERKVQHDQEVTEMTKMGIENNEIPIFVCTLGFPSVPCPLHIFEPRYRLMVRQCMESGTRQFGMCSHTTNDEFSDLGCMLEVREVQFFPDGRSILDTVGGRRFRVVSRGHKDGYDTAQVEFLHEAPIDPSELPEILKLQEETYQACKKWFSKLSVMYQHKITSHFGDFPPIDPTPHLSPNGPKWAWWITAVLPLDPKVQQALLAMISFKERIQALQKVLNFLNKKQSK</sequence>
<dbReference type="InterPro" id="IPR003111">
    <property type="entry name" value="Lon_prtase_N"/>
</dbReference>
<evidence type="ECO:0000259" key="5">
    <source>
        <dbReference type="PROSITE" id="PS50089"/>
    </source>
</evidence>
<evidence type="ECO:0000256" key="4">
    <source>
        <dbReference type="PROSITE-ProRule" id="PRU00175"/>
    </source>
</evidence>
<keyword evidence="8" id="KW-1185">Reference proteome</keyword>
<evidence type="ECO:0000313" key="7">
    <source>
        <dbReference type="EMBL" id="ESO88469.1"/>
    </source>
</evidence>
<dbReference type="InterPro" id="IPR013083">
    <property type="entry name" value="Znf_RING/FYVE/PHD"/>
</dbReference>
<dbReference type="InterPro" id="IPR015947">
    <property type="entry name" value="PUA-like_sf"/>
</dbReference>
<dbReference type="KEGG" id="lgi:LOTGIDRAFT_125925"/>
<name>V4BIN1_LOTGI</name>
<evidence type="ECO:0000256" key="2">
    <source>
        <dbReference type="ARBA" id="ARBA00022771"/>
    </source>
</evidence>